<organism evidence="1">
    <name type="scientific">Tanacetum cinerariifolium</name>
    <name type="common">Dalmatian daisy</name>
    <name type="synonym">Chrysanthemum cinerariifolium</name>
    <dbReference type="NCBI Taxonomy" id="118510"/>
    <lineage>
        <taxon>Eukaryota</taxon>
        <taxon>Viridiplantae</taxon>
        <taxon>Streptophyta</taxon>
        <taxon>Embryophyta</taxon>
        <taxon>Tracheophyta</taxon>
        <taxon>Spermatophyta</taxon>
        <taxon>Magnoliopsida</taxon>
        <taxon>eudicotyledons</taxon>
        <taxon>Gunneridae</taxon>
        <taxon>Pentapetalae</taxon>
        <taxon>asterids</taxon>
        <taxon>campanulids</taxon>
        <taxon>Asterales</taxon>
        <taxon>Asteraceae</taxon>
        <taxon>Asteroideae</taxon>
        <taxon>Anthemideae</taxon>
        <taxon>Anthemidinae</taxon>
        <taxon>Tanacetum</taxon>
    </lineage>
</organism>
<reference evidence="1" key="1">
    <citation type="journal article" date="2019" name="Sci. Rep.">
        <title>Draft genome of Tanacetum cinerariifolium, the natural source of mosquito coil.</title>
        <authorList>
            <person name="Yamashiro T."/>
            <person name="Shiraishi A."/>
            <person name="Satake H."/>
            <person name="Nakayama K."/>
        </authorList>
    </citation>
    <scope>NUCLEOTIDE SEQUENCE</scope>
</reference>
<evidence type="ECO:0000313" key="1">
    <source>
        <dbReference type="EMBL" id="GEY62669.1"/>
    </source>
</evidence>
<protein>
    <submittedName>
        <fullName evidence="1">Zinc finger, CCHC-type</fullName>
    </submittedName>
</protein>
<accession>A0A699HTC6</accession>
<gene>
    <name evidence="1" type="ORF">Tci_434643</name>
</gene>
<proteinExistence type="predicted"/>
<dbReference type="AlphaFoldDB" id="A0A699HTC6"/>
<dbReference type="Pfam" id="PF14223">
    <property type="entry name" value="Retrotran_gag_2"/>
    <property type="match status" value="1"/>
</dbReference>
<dbReference type="EMBL" id="BKCJ010194780">
    <property type="protein sequence ID" value="GEY62669.1"/>
    <property type="molecule type" value="Genomic_DNA"/>
</dbReference>
<sequence>MRCLGSWSGLNLEPSKVRDTYEVLYDAQNEVACIMLGSTSPDFQRALENYKAYDMIQELKTMFEEQAKQELFDTVKTFHACKHEDGQSISAYILKMKGYLDTLEHLGYVMAKELSVSLILNSLNKDYDRFIQNYNMHSMGKSIVELHAMLKLHEKGIPKRAKTLTVLAIWEGKIQKDRKNQKGQMVKDKGKNKLAYANKPRPHRHLRENIWKRTMSATTARRWVIGRGIIRLTKLS</sequence>
<name>A0A699HTC6_TANCI</name>
<comment type="caution">
    <text evidence="1">The sequence shown here is derived from an EMBL/GenBank/DDBJ whole genome shotgun (WGS) entry which is preliminary data.</text>
</comment>